<dbReference type="Pfam" id="PF03741">
    <property type="entry name" value="TerC"/>
    <property type="match status" value="1"/>
</dbReference>
<evidence type="ECO:0000256" key="2">
    <source>
        <dbReference type="ARBA" id="ARBA00007511"/>
    </source>
</evidence>
<feature type="transmembrane region" description="Helical" evidence="6">
    <location>
        <begin position="28"/>
        <end position="53"/>
    </location>
</feature>
<evidence type="ECO:0000256" key="4">
    <source>
        <dbReference type="ARBA" id="ARBA00022989"/>
    </source>
</evidence>
<evidence type="ECO:0000313" key="7">
    <source>
        <dbReference type="EMBL" id="KRM95190.1"/>
    </source>
</evidence>
<dbReference type="EMBL" id="AYYI01000075">
    <property type="protein sequence ID" value="KRM95190.1"/>
    <property type="molecule type" value="Genomic_DNA"/>
</dbReference>
<evidence type="ECO:0000256" key="1">
    <source>
        <dbReference type="ARBA" id="ARBA00004141"/>
    </source>
</evidence>
<feature type="transmembrane region" description="Helical" evidence="6">
    <location>
        <begin position="156"/>
        <end position="177"/>
    </location>
</feature>
<accession>A0A0R2D494</accession>
<dbReference type="PATRIC" id="fig|1423796.3.peg.2274"/>
<evidence type="ECO:0008006" key="9">
    <source>
        <dbReference type="Google" id="ProtNLM"/>
    </source>
</evidence>
<dbReference type="Proteomes" id="UP000051638">
    <property type="component" value="Unassembled WGS sequence"/>
</dbReference>
<dbReference type="RefSeq" id="WP_057874528.1">
    <property type="nucleotide sequence ID" value="NZ_AYYI01000075.1"/>
</dbReference>
<dbReference type="InterPro" id="IPR022493">
    <property type="entry name" value="CHP03716_TM_YkoY"/>
</dbReference>
<dbReference type="STRING" id="1423796.FC24_GL002240"/>
<keyword evidence="5 6" id="KW-0472">Membrane</keyword>
<sequence>MGHWLVTLYGPFFNLTAWENVLTSASDWAIIFSLIIIECLLSVDNAVVLAAQTQSLPTLRQQEKALIYGLWGSYVMHFLMIGLGTYLIKVWWVKVVGAGYLLYLCGHFFYQRHQAGGKKASGSNKLWLAVVQIVFMDAIFSVDSVLAALAISNKPIIVLIGGLIGILVMRGVAEIILKVMHRIPELEPMAYWLIAIIAVKLFLAIPQINIEIPASWFVVILFIAVGITLVIHFVRARQHAGS</sequence>
<keyword evidence="3 6" id="KW-0812">Transmembrane</keyword>
<evidence type="ECO:0000313" key="8">
    <source>
        <dbReference type="Proteomes" id="UP000051638"/>
    </source>
</evidence>
<feature type="transmembrane region" description="Helical" evidence="6">
    <location>
        <begin position="189"/>
        <end position="208"/>
    </location>
</feature>
<feature type="transmembrane region" description="Helical" evidence="6">
    <location>
        <begin position="91"/>
        <end position="110"/>
    </location>
</feature>
<dbReference type="PANTHER" id="PTHR30238">
    <property type="entry name" value="MEMBRANE BOUND PREDICTED REDOX MODULATOR"/>
    <property type="match status" value="1"/>
</dbReference>
<reference evidence="7 8" key="1">
    <citation type="journal article" date="2015" name="Genome Announc.">
        <title>Expanding the biotechnology potential of lactobacilli through comparative genomics of 213 strains and associated genera.</title>
        <authorList>
            <person name="Sun Z."/>
            <person name="Harris H.M."/>
            <person name="McCann A."/>
            <person name="Guo C."/>
            <person name="Argimon S."/>
            <person name="Zhang W."/>
            <person name="Yang X."/>
            <person name="Jeffery I.B."/>
            <person name="Cooney J.C."/>
            <person name="Kagawa T.F."/>
            <person name="Liu W."/>
            <person name="Song Y."/>
            <person name="Salvetti E."/>
            <person name="Wrobel A."/>
            <person name="Rasinkangas P."/>
            <person name="Parkhill J."/>
            <person name="Rea M.C."/>
            <person name="O'Sullivan O."/>
            <person name="Ritari J."/>
            <person name="Douillard F.P."/>
            <person name="Paul Ross R."/>
            <person name="Yang R."/>
            <person name="Briner A.E."/>
            <person name="Felis G.E."/>
            <person name="de Vos W.M."/>
            <person name="Barrangou R."/>
            <person name="Klaenhammer T.R."/>
            <person name="Caufield P.W."/>
            <person name="Cui Y."/>
            <person name="Zhang H."/>
            <person name="O'Toole P.W."/>
        </authorList>
    </citation>
    <scope>NUCLEOTIDE SEQUENCE [LARGE SCALE GENOMIC DNA]</scope>
    <source>
        <strain evidence="7 8">DSM 20253</strain>
    </source>
</reference>
<dbReference type="GO" id="GO:0016020">
    <property type="term" value="C:membrane"/>
    <property type="evidence" value="ECO:0007669"/>
    <property type="project" value="UniProtKB-SubCell"/>
</dbReference>
<feature type="transmembrane region" description="Helical" evidence="6">
    <location>
        <begin position="214"/>
        <end position="234"/>
    </location>
</feature>
<proteinExistence type="inferred from homology"/>
<dbReference type="OrthoDB" id="9806211at2"/>
<name>A0A0R2D494_9LACO</name>
<evidence type="ECO:0000256" key="5">
    <source>
        <dbReference type="ARBA" id="ARBA00023136"/>
    </source>
</evidence>
<comment type="caution">
    <text evidence="7">The sequence shown here is derived from an EMBL/GenBank/DDBJ whole genome shotgun (WGS) entry which is preliminary data.</text>
</comment>
<evidence type="ECO:0000256" key="6">
    <source>
        <dbReference type="SAM" id="Phobius"/>
    </source>
</evidence>
<gene>
    <name evidence="7" type="ORF">FC24_GL002240</name>
</gene>
<dbReference type="AlphaFoldDB" id="A0A0R2D494"/>
<keyword evidence="4 6" id="KW-1133">Transmembrane helix</keyword>
<comment type="similarity">
    <text evidence="2">Belongs to the TerC family.</text>
</comment>
<dbReference type="NCBIfam" id="TIGR03716">
    <property type="entry name" value="R_switched_YkoY"/>
    <property type="match status" value="1"/>
</dbReference>
<comment type="subcellular location">
    <subcellularLocation>
        <location evidence="1">Membrane</location>
        <topology evidence="1">Multi-pass membrane protein</topology>
    </subcellularLocation>
</comment>
<feature type="transmembrane region" description="Helical" evidence="6">
    <location>
        <begin position="126"/>
        <end position="150"/>
    </location>
</feature>
<evidence type="ECO:0000256" key="3">
    <source>
        <dbReference type="ARBA" id="ARBA00022692"/>
    </source>
</evidence>
<organism evidence="7 8">
    <name type="scientific">Loigolactobacillus rennini DSM 20253</name>
    <dbReference type="NCBI Taxonomy" id="1423796"/>
    <lineage>
        <taxon>Bacteria</taxon>
        <taxon>Bacillati</taxon>
        <taxon>Bacillota</taxon>
        <taxon>Bacilli</taxon>
        <taxon>Lactobacillales</taxon>
        <taxon>Lactobacillaceae</taxon>
        <taxon>Loigolactobacillus</taxon>
    </lineage>
</organism>
<dbReference type="InterPro" id="IPR005496">
    <property type="entry name" value="Integral_membrane_TerC"/>
</dbReference>
<feature type="transmembrane region" description="Helical" evidence="6">
    <location>
        <begin position="65"/>
        <end position="85"/>
    </location>
</feature>
<dbReference type="PANTHER" id="PTHR30238:SF4">
    <property type="entry name" value="SLL1022 PROTEIN"/>
    <property type="match status" value="1"/>
</dbReference>
<keyword evidence="8" id="KW-1185">Reference proteome</keyword>
<protein>
    <recommendedName>
        <fullName evidence="9">Integral membrane protein, YkoY family</fullName>
    </recommendedName>
</protein>